<feature type="region of interest" description="Disordered" evidence="1">
    <location>
        <begin position="153"/>
        <end position="179"/>
    </location>
</feature>
<evidence type="ECO:0008006" key="3">
    <source>
        <dbReference type="Google" id="ProtNLM"/>
    </source>
</evidence>
<dbReference type="InterPro" id="IPR036116">
    <property type="entry name" value="FN3_sf"/>
</dbReference>
<reference evidence="2" key="1">
    <citation type="journal article" date="2014" name="Front. Microbiol.">
        <title>High frequency of phylogenetically diverse reductive dehalogenase-homologous genes in deep subseafloor sedimentary metagenomes.</title>
        <authorList>
            <person name="Kawai M."/>
            <person name="Futagami T."/>
            <person name="Toyoda A."/>
            <person name="Takaki Y."/>
            <person name="Nishi S."/>
            <person name="Hori S."/>
            <person name="Arai W."/>
            <person name="Tsubouchi T."/>
            <person name="Morono Y."/>
            <person name="Uchiyama I."/>
            <person name="Ito T."/>
            <person name="Fujiyama A."/>
            <person name="Inagaki F."/>
            <person name="Takami H."/>
        </authorList>
    </citation>
    <scope>NUCLEOTIDE SEQUENCE</scope>
    <source>
        <strain evidence="2">Expedition CK06-06</strain>
    </source>
</reference>
<proteinExistence type="predicted"/>
<dbReference type="InterPro" id="IPR013211">
    <property type="entry name" value="LVIVD"/>
</dbReference>
<feature type="compositionally biased region" description="Polar residues" evidence="1">
    <location>
        <begin position="153"/>
        <end position="178"/>
    </location>
</feature>
<comment type="caution">
    <text evidence="2">The sequence shown here is derived from an EMBL/GenBank/DDBJ whole genome shotgun (WGS) entry which is preliminary data.</text>
</comment>
<dbReference type="Pfam" id="PF08309">
    <property type="entry name" value="LVIVD"/>
    <property type="match status" value="3"/>
</dbReference>
<organism evidence="2">
    <name type="scientific">marine sediment metagenome</name>
    <dbReference type="NCBI Taxonomy" id="412755"/>
    <lineage>
        <taxon>unclassified sequences</taxon>
        <taxon>metagenomes</taxon>
        <taxon>ecological metagenomes</taxon>
    </lineage>
</organism>
<feature type="non-terminal residue" evidence="2">
    <location>
        <position position="1"/>
    </location>
</feature>
<sequence>FVGALDLNASGEELPNPRHIRIVGDYAFITSNLYDAFGVVNISNPASPTYVTRIRTWGETPNYLDSAYGLDIVGDYAYITSITAKSLTIIDISTPTSPSLVSYVMGAAYALNNPLGVVVIGNYAYIACAQEVSIPATVTTQAMTEVKAETATGDGTVTDLGTSDPTQHGHCWSTSPSPTIADDKTELGPKTATGAFTSSLTELTPKTLYYCRAYATNIAGTGYGTEVTFTTRARVLGNPHIDQLIYQHVERIDR</sequence>
<protein>
    <recommendedName>
        <fullName evidence="3">Fibronectin type-III domain-containing protein</fullName>
    </recommendedName>
</protein>
<evidence type="ECO:0000313" key="2">
    <source>
        <dbReference type="EMBL" id="GAI90364.1"/>
    </source>
</evidence>
<gene>
    <name evidence="2" type="ORF">S12H4_28538</name>
</gene>
<evidence type="ECO:0000256" key="1">
    <source>
        <dbReference type="SAM" id="MobiDB-lite"/>
    </source>
</evidence>
<dbReference type="SUPFAM" id="SSF49265">
    <property type="entry name" value="Fibronectin type III"/>
    <property type="match status" value="1"/>
</dbReference>
<name>X1UDC3_9ZZZZ</name>
<dbReference type="SUPFAM" id="SSF63825">
    <property type="entry name" value="YWTD domain"/>
    <property type="match status" value="1"/>
</dbReference>
<dbReference type="AlphaFoldDB" id="X1UDC3"/>
<dbReference type="EMBL" id="BARW01016374">
    <property type="protein sequence ID" value="GAI90364.1"/>
    <property type="molecule type" value="Genomic_DNA"/>
</dbReference>
<accession>X1UDC3</accession>